<evidence type="ECO:0000313" key="3">
    <source>
        <dbReference type="Proteomes" id="UP001151760"/>
    </source>
</evidence>
<proteinExistence type="predicted"/>
<evidence type="ECO:0000256" key="1">
    <source>
        <dbReference type="SAM" id="MobiDB-lite"/>
    </source>
</evidence>
<protein>
    <submittedName>
        <fullName evidence="2">Uncharacterized protein</fullName>
    </submittedName>
</protein>
<name>A0ABQ5DXM5_9ASTR</name>
<gene>
    <name evidence="2" type="ORF">Tco_0952686</name>
</gene>
<evidence type="ECO:0000313" key="2">
    <source>
        <dbReference type="EMBL" id="GJT43971.1"/>
    </source>
</evidence>
<feature type="region of interest" description="Disordered" evidence="1">
    <location>
        <begin position="76"/>
        <end position="95"/>
    </location>
</feature>
<dbReference type="EMBL" id="BQNB010015774">
    <property type="protein sequence ID" value="GJT43971.1"/>
    <property type="molecule type" value="Genomic_DNA"/>
</dbReference>
<reference evidence="2" key="1">
    <citation type="journal article" date="2022" name="Int. J. Mol. Sci.">
        <title>Draft Genome of Tanacetum Coccineum: Genomic Comparison of Closely Related Tanacetum-Family Plants.</title>
        <authorList>
            <person name="Yamashiro T."/>
            <person name="Shiraishi A."/>
            <person name="Nakayama K."/>
            <person name="Satake H."/>
        </authorList>
    </citation>
    <scope>NUCLEOTIDE SEQUENCE</scope>
</reference>
<keyword evidence="3" id="KW-1185">Reference proteome</keyword>
<comment type="caution">
    <text evidence="2">The sequence shown here is derived from an EMBL/GenBank/DDBJ whole genome shotgun (WGS) entry which is preliminary data.</text>
</comment>
<feature type="compositionally biased region" description="Polar residues" evidence="1">
    <location>
        <begin position="1"/>
        <end position="13"/>
    </location>
</feature>
<accession>A0ABQ5DXM5</accession>
<organism evidence="2 3">
    <name type="scientific">Tanacetum coccineum</name>
    <dbReference type="NCBI Taxonomy" id="301880"/>
    <lineage>
        <taxon>Eukaryota</taxon>
        <taxon>Viridiplantae</taxon>
        <taxon>Streptophyta</taxon>
        <taxon>Embryophyta</taxon>
        <taxon>Tracheophyta</taxon>
        <taxon>Spermatophyta</taxon>
        <taxon>Magnoliopsida</taxon>
        <taxon>eudicotyledons</taxon>
        <taxon>Gunneridae</taxon>
        <taxon>Pentapetalae</taxon>
        <taxon>asterids</taxon>
        <taxon>campanulids</taxon>
        <taxon>Asterales</taxon>
        <taxon>Asteraceae</taxon>
        <taxon>Asteroideae</taxon>
        <taxon>Anthemideae</taxon>
        <taxon>Anthemidinae</taxon>
        <taxon>Tanacetum</taxon>
    </lineage>
</organism>
<sequence length="263" mass="29876">MSYQRWKTQAKSDQNGKDHTRSSKHMAYVPTSSNLWRERKYHKHGTQSPLEHPKDKTGLDASAKLTRSKLNKHFGDADLLKDNSGPDSIKGQSDKGDEGLCYGGTKLKLIFITAEIRKKSPRKQNFNANHKGKYKSIKGKRSKKAEQVRFGTVIGMIRGYRSRKRPHEQAEQWLDNEISFPSTSGCQLVDSPIILEAVIEGYLVRKIYVDGGSSSETAIDMIGIPRFIAEHELKTYPHIEPMVQRKRSIAPDKRKVVKEEVAE</sequence>
<dbReference type="Proteomes" id="UP001151760">
    <property type="component" value="Unassembled WGS sequence"/>
</dbReference>
<feature type="region of interest" description="Disordered" evidence="1">
    <location>
        <begin position="1"/>
        <end position="64"/>
    </location>
</feature>
<reference evidence="2" key="2">
    <citation type="submission" date="2022-01" db="EMBL/GenBank/DDBJ databases">
        <authorList>
            <person name="Yamashiro T."/>
            <person name="Shiraishi A."/>
            <person name="Satake H."/>
            <person name="Nakayama K."/>
        </authorList>
    </citation>
    <scope>NUCLEOTIDE SEQUENCE</scope>
</reference>